<dbReference type="InterPro" id="IPR027417">
    <property type="entry name" value="P-loop_NTPase"/>
</dbReference>
<keyword evidence="5" id="KW-0547">Nucleotide-binding</keyword>
<feature type="domain" description="ABC transporter" evidence="9">
    <location>
        <begin position="254"/>
        <end position="495"/>
    </location>
</feature>
<evidence type="ECO:0000256" key="2">
    <source>
        <dbReference type="ARBA" id="ARBA00022475"/>
    </source>
</evidence>
<evidence type="ECO:0000256" key="4">
    <source>
        <dbReference type="ARBA" id="ARBA00022737"/>
    </source>
</evidence>
<dbReference type="CDD" id="cd03216">
    <property type="entry name" value="ABC_Carb_Monos_I"/>
    <property type="match status" value="1"/>
</dbReference>
<keyword evidence="11" id="KW-1185">Reference proteome</keyword>
<evidence type="ECO:0000256" key="5">
    <source>
        <dbReference type="ARBA" id="ARBA00022741"/>
    </source>
</evidence>
<dbReference type="Proteomes" id="UP001284601">
    <property type="component" value="Unassembled WGS sequence"/>
</dbReference>
<protein>
    <submittedName>
        <fullName evidence="10">Sugar ABC transporter ATP-binding protein</fullName>
    </submittedName>
</protein>
<proteinExistence type="predicted"/>
<dbReference type="PROSITE" id="PS50893">
    <property type="entry name" value="ABC_TRANSPORTER_2"/>
    <property type="match status" value="2"/>
</dbReference>
<sequence length="507" mass="54364">MSALELRALSKRFGAQLALADVDLELRAGEVHALLGQNGSGKSTLIKLLAGFHQPDGEPEAAVFGMPLALGDAAAAHAAGVRFVHQDLALIDGLDVIDNLALGERYAGRRWLSRRRERAAAAALLAEFGIEVDPSCLLRDLSPAQRTMVAVARALHPSAPPARVLVLDEVTAALPESEVEQVFALVRRIRDRGGTVLYVTHRLEEVFAIADRVSVLRDGRRVATAPVGRLDHDRLVELIVGRRLDELYPPAPRPRDELILSVRGITGDVAREIDLDVHRGEIVGIAGLSGPGREELLYLLFGARPWSAGRLVLDGREHARLTPSRAIAAGLALIPADRATRGSTPSLSLRENVTLPRIASNRIGWVAARSERREAAHWLQRLRVVPDDGERPLAQLSGGNQQKVVLARWFRCRPSVLLLDEPTQGVDVGSKAAIYEQLAAGTDEGLSVVVASTDHEELAAICDRVLVMAGGRVQTELSGSSLSADAISERILVPAGATTTTGSSGRA</sequence>
<dbReference type="RefSeq" id="WP_318596025.1">
    <property type="nucleotide sequence ID" value="NZ_JAWSTH010000008.1"/>
</dbReference>
<dbReference type="Gene3D" id="3.40.50.300">
    <property type="entry name" value="P-loop containing nucleotide triphosphate hydrolases"/>
    <property type="match status" value="2"/>
</dbReference>
<comment type="caution">
    <text evidence="10">The sequence shown here is derived from an EMBL/GenBank/DDBJ whole genome shotgun (WGS) entry which is preliminary data.</text>
</comment>
<keyword evidence="6 10" id="KW-0067">ATP-binding</keyword>
<accession>A0ABU4HKE8</accession>
<evidence type="ECO:0000256" key="3">
    <source>
        <dbReference type="ARBA" id="ARBA00022597"/>
    </source>
</evidence>
<keyword evidence="7" id="KW-1278">Translocase</keyword>
<dbReference type="InterPro" id="IPR003439">
    <property type="entry name" value="ABC_transporter-like_ATP-bd"/>
</dbReference>
<keyword evidence="1" id="KW-0813">Transport</keyword>
<dbReference type="InterPro" id="IPR003593">
    <property type="entry name" value="AAA+_ATPase"/>
</dbReference>
<dbReference type="PANTHER" id="PTHR43790:SF3">
    <property type="entry name" value="D-ALLOSE IMPORT ATP-BINDING PROTEIN ALSA-RELATED"/>
    <property type="match status" value="1"/>
</dbReference>
<dbReference type="Pfam" id="PF00005">
    <property type="entry name" value="ABC_tran"/>
    <property type="match status" value="2"/>
</dbReference>
<reference evidence="11" key="1">
    <citation type="submission" date="2023-07" db="EMBL/GenBank/DDBJ databases">
        <title>Conexibacter stalactiti sp. nov., isolated from stalactites in a lava cave and emended description of the genus Conexibacter.</title>
        <authorList>
            <person name="Lee S.D."/>
        </authorList>
    </citation>
    <scope>NUCLEOTIDE SEQUENCE [LARGE SCALE GENOMIC DNA]</scope>
    <source>
        <strain evidence="11">KCTC 39840</strain>
    </source>
</reference>
<organism evidence="10 11">
    <name type="scientific">Conexibacter stalactiti</name>
    <dbReference type="NCBI Taxonomy" id="1940611"/>
    <lineage>
        <taxon>Bacteria</taxon>
        <taxon>Bacillati</taxon>
        <taxon>Actinomycetota</taxon>
        <taxon>Thermoleophilia</taxon>
        <taxon>Solirubrobacterales</taxon>
        <taxon>Conexibacteraceae</taxon>
        <taxon>Conexibacter</taxon>
    </lineage>
</organism>
<evidence type="ECO:0000313" key="11">
    <source>
        <dbReference type="Proteomes" id="UP001284601"/>
    </source>
</evidence>
<evidence type="ECO:0000256" key="6">
    <source>
        <dbReference type="ARBA" id="ARBA00022840"/>
    </source>
</evidence>
<dbReference type="PANTHER" id="PTHR43790">
    <property type="entry name" value="CARBOHYDRATE TRANSPORT ATP-BINDING PROTEIN MG119-RELATED"/>
    <property type="match status" value="1"/>
</dbReference>
<keyword evidence="3" id="KW-0762">Sugar transport</keyword>
<dbReference type="InterPro" id="IPR017871">
    <property type="entry name" value="ABC_transporter-like_CS"/>
</dbReference>
<dbReference type="CDD" id="cd03215">
    <property type="entry name" value="ABC_Carb_Monos_II"/>
    <property type="match status" value="1"/>
</dbReference>
<keyword evidence="8" id="KW-0472">Membrane</keyword>
<feature type="domain" description="ABC transporter" evidence="9">
    <location>
        <begin position="4"/>
        <end position="243"/>
    </location>
</feature>
<dbReference type="EMBL" id="JAWSTH010000008">
    <property type="protein sequence ID" value="MDW5593768.1"/>
    <property type="molecule type" value="Genomic_DNA"/>
</dbReference>
<evidence type="ECO:0000256" key="7">
    <source>
        <dbReference type="ARBA" id="ARBA00022967"/>
    </source>
</evidence>
<evidence type="ECO:0000256" key="8">
    <source>
        <dbReference type="ARBA" id="ARBA00023136"/>
    </source>
</evidence>
<gene>
    <name evidence="10" type="ORF">R7226_05450</name>
</gene>
<keyword evidence="4" id="KW-0677">Repeat</keyword>
<keyword evidence="2" id="KW-1003">Cell membrane</keyword>
<dbReference type="InterPro" id="IPR050107">
    <property type="entry name" value="ABC_carbohydrate_import_ATPase"/>
</dbReference>
<dbReference type="GO" id="GO:0005524">
    <property type="term" value="F:ATP binding"/>
    <property type="evidence" value="ECO:0007669"/>
    <property type="project" value="UniProtKB-KW"/>
</dbReference>
<evidence type="ECO:0000259" key="9">
    <source>
        <dbReference type="PROSITE" id="PS50893"/>
    </source>
</evidence>
<name>A0ABU4HKE8_9ACTN</name>
<dbReference type="SUPFAM" id="SSF52540">
    <property type="entry name" value="P-loop containing nucleoside triphosphate hydrolases"/>
    <property type="match status" value="2"/>
</dbReference>
<evidence type="ECO:0000313" key="10">
    <source>
        <dbReference type="EMBL" id="MDW5593768.1"/>
    </source>
</evidence>
<evidence type="ECO:0000256" key="1">
    <source>
        <dbReference type="ARBA" id="ARBA00022448"/>
    </source>
</evidence>
<dbReference type="SMART" id="SM00382">
    <property type="entry name" value="AAA"/>
    <property type="match status" value="2"/>
</dbReference>
<dbReference type="PROSITE" id="PS00211">
    <property type="entry name" value="ABC_TRANSPORTER_1"/>
    <property type="match status" value="1"/>
</dbReference>